<dbReference type="SUPFAM" id="SSF52540">
    <property type="entry name" value="P-loop containing nucleoside triphosphate hydrolases"/>
    <property type="match status" value="1"/>
</dbReference>
<evidence type="ECO:0000313" key="3">
    <source>
        <dbReference type="EMBL" id="HIW81793.1"/>
    </source>
</evidence>
<dbReference type="InterPro" id="IPR050921">
    <property type="entry name" value="T4SS_GSP_E_ATPase"/>
</dbReference>
<accession>A0A9D1UC38</accession>
<proteinExistence type="inferred from homology"/>
<dbReference type="Proteomes" id="UP000824265">
    <property type="component" value="Unassembled WGS sequence"/>
</dbReference>
<dbReference type="InterPro" id="IPR027417">
    <property type="entry name" value="P-loop_NTPase"/>
</dbReference>
<sequence>MKTQDDVLQQLPVSGDMEEKLQALVNDYTTRKQQSLMQMKRGLLSKEDFLKEASEHIAAYYSTPGGDKELLGLFEQYIFGYSRLSPLIDDSTISDIRVVSFDQIRIKREGKRQDAGIAFQSPKEYRQFIDYVATRNQVNVSNLNAIQRFTDTESHPDFILRFTLSMPLVNTCKEPYLCIRKIPKNFPQMKELIEKDMLDLETAQLLIQRFRKSSTLICGGNSSGKTTLLNALKETLPDDLAVLVTQQADELTTKFHPDMMFLHSLPGTGESQVSYDLKHISIAGLTMDVDFFIIGEVKGAEALYLLNAAYTGQICAATIHAPSADRAPDKLVDYAMYDSRYSRDELMKMLDCFQTLIFMEHYKVMEIFHCKGWDEEKRKLIFERIL</sequence>
<dbReference type="AlphaFoldDB" id="A0A9D1UC38"/>
<dbReference type="InterPro" id="IPR001482">
    <property type="entry name" value="T2SS/T4SS_dom"/>
</dbReference>
<evidence type="ECO:0000313" key="4">
    <source>
        <dbReference type="Proteomes" id="UP000824265"/>
    </source>
</evidence>
<protein>
    <submittedName>
        <fullName evidence="3">Flp pilus assembly complex ATPase component TadA</fullName>
    </submittedName>
</protein>
<gene>
    <name evidence="3" type="primary">tadA</name>
    <name evidence="3" type="ORF">H9742_09810</name>
</gene>
<evidence type="ECO:0000256" key="1">
    <source>
        <dbReference type="ARBA" id="ARBA00006611"/>
    </source>
</evidence>
<name>A0A9D1UC38_9FIRM</name>
<reference evidence="3" key="1">
    <citation type="journal article" date="2021" name="PeerJ">
        <title>Extensive microbial diversity within the chicken gut microbiome revealed by metagenomics and culture.</title>
        <authorList>
            <person name="Gilroy R."/>
            <person name="Ravi A."/>
            <person name="Getino M."/>
            <person name="Pursley I."/>
            <person name="Horton D.L."/>
            <person name="Alikhan N.F."/>
            <person name="Baker D."/>
            <person name="Gharbi K."/>
            <person name="Hall N."/>
            <person name="Watson M."/>
            <person name="Adriaenssens E.M."/>
            <person name="Foster-Nyarko E."/>
            <person name="Jarju S."/>
            <person name="Secka A."/>
            <person name="Antonio M."/>
            <person name="Oren A."/>
            <person name="Chaudhuri R.R."/>
            <person name="La Ragione R."/>
            <person name="Hildebrand F."/>
            <person name="Pallen M.J."/>
        </authorList>
    </citation>
    <scope>NUCLEOTIDE SEQUENCE</scope>
    <source>
        <strain evidence="3">CHK195-6426</strain>
    </source>
</reference>
<dbReference type="Gene3D" id="3.30.450.370">
    <property type="match status" value="1"/>
</dbReference>
<reference evidence="3" key="2">
    <citation type="submission" date="2021-04" db="EMBL/GenBank/DDBJ databases">
        <authorList>
            <person name="Gilroy R."/>
        </authorList>
    </citation>
    <scope>NUCLEOTIDE SEQUENCE</scope>
    <source>
        <strain evidence="3">CHK195-6426</strain>
    </source>
</reference>
<comment type="similarity">
    <text evidence="1">Belongs to the GSP E family.</text>
</comment>
<dbReference type="GO" id="GO:0016887">
    <property type="term" value="F:ATP hydrolysis activity"/>
    <property type="evidence" value="ECO:0007669"/>
    <property type="project" value="InterPro"/>
</dbReference>
<dbReference type="Gene3D" id="3.40.50.300">
    <property type="entry name" value="P-loop containing nucleotide triphosphate hydrolases"/>
    <property type="match status" value="1"/>
</dbReference>
<dbReference type="Pfam" id="PF00437">
    <property type="entry name" value="T2SSE"/>
    <property type="match status" value="1"/>
</dbReference>
<dbReference type="PANTHER" id="PTHR30486:SF6">
    <property type="entry name" value="TYPE IV PILUS RETRACTATION ATPASE PILT"/>
    <property type="match status" value="1"/>
</dbReference>
<evidence type="ECO:0000259" key="2">
    <source>
        <dbReference type="Pfam" id="PF00437"/>
    </source>
</evidence>
<feature type="domain" description="Bacterial type II secretion system protein E" evidence="2">
    <location>
        <begin position="166"/>
        <end position="337"/>
    </location>
</feature>
<dbReference type="EMBL" id="DXGH01000051">
    <property type="protein sequence ID" value="HIW81793.1"/>
    <property type="molecule type" value="Genomic_DNA"/>
</dbReference>
<comment type="caution">
    <text evidence="3">The sequence shown here is derived from an EMBL/GenBank/DDBJ whole genome shotgun (WGS) entry which is preliminary data.</text>
</comment>
<dbReference type="PANTHER" id="PTHR30486">
    <property type="entry name" value="TWITCHING MOTILITY PROTEIN PILT"/>
    <property type="match status" value="1"/>
</dbReference>
<organism evidence="3 4">
    <name type="scientific">Candidatus Acetatifactor stercoripullorum</name>
    <dbReference type="NCBI Taxonomy" id="2838414"/>
    <lineage>
        <taxon>Bacteria</taxon>
        <taxon>Bacillati</taxon>
        <taxon>Bacillota</taxon>
        <taxon>Clostridia</taxon>
        <taxon>Lachnospirales</taxon>
        <taxon>Lachnospiraceae</taxon>
        <taxon>Acetatifactor</taxon>
    </lineage>
</organism>